<accession>A0A934R7M2</accession>
<sequence length="1817" mass="181862">MTAPKNNLRDTLLRSALQTGFTYCPAACIAAVATIGSLNAQTISVNLASDQRAVDTAAAANPAGAIPISGEFWNNASGATGTLAAGTIVDETGAVVPGLSIDWSSNNTYFSGAGAATGTSENANLLKGYLDDGGAGWSVTLNNSQFLLSDVYAIRSSDQGDPAAYNPVSIDGSFYTWDGSQTALAVGYNTSFSGQNWTDADALVEGSNFLKIASAPVLTIAGDRGTVGRNPIAGLQIVNAYAGTLAYWDANGLTTGSGDTADGTLDGTWGTDSFWTSDANGELATVAWNPGDAAVFSAGTDGVNIHTITLNGTQVADAVWVQQGEITLDSGILDLSGGLGLLRSDDFGLTVNSQITAGDLTTSGTVTLGNATNTITGTVNVGGITLLLADQDWNQIAGGGETNIDSAATLTIGTSNLDSTYAGNFSGDGNVVKTGTGTLTLLGGSPGMNGTVDIAGGDVVLSNAGGGFTSTISFTGAGDLSFLGAGSSDPSITAGGDLSGFTGAVTIDGARVAANSSGGDRLGSGDITVLSGGQLWVTGGALANNVLINGNGTTEGAGQLGAIRFETGASVAGDVTLQSDSRLTTWAGAVGTLSGALSGAFNLEKTGTGFLVIESTSNSGYTGQTTVSSGRLRLADETSIGDTPASPTADSIILQGGGRIQGGTAGAGGDLTISANRGITLNGGDSGFHTWTGFTTTVESDIVGTGRLTHSDGGSLVVNGDTTLDGSVLAASGTVTFNGDLTATGGPIRVQGASTVNFNSSSVIADGSTNGGSNGGLDLGTGTTNINLGNGAGGLMLLEDWELGQNGSQPHTSNLTAGDVRVENDVRIGHWGGSTSSINISGGSLSLPDTVTSPTNEGQANVFLGIDGEGSLAISGGTLNATSLVLDGRGSTGAAGSHVLSLTGGTLNVGQWGIRNGGANYAIEFGGGVVGTTSSSAEPGYDWSSDWSTSLPIQFTGTNGDTSFQAGAHTITLSGALSGAGGLSVDSGNLVLSGTGTYAGNTAVNGGTLYVNGATGTGASPVTIASGGAIGVGTPQTTGTGTVETLDLQAGSESVFRLSFAAPETLTVNAADGLTVGGNTVTAIPTGQLFIGDTFPIIQYTGTIQGAGFGALSLDPLPNPHYAVSLVDGTVADPLDTTIYVSVDSVDSITWTGSVDGVWDVNSTGNWETDSDLNASNYYDFDQVGFVDGSGNTNLTLVGPITPADVLFNNNTDTFTLSGDGIGGSANLTIAGGGTTILTNDNTYTGETVVSSGTLQIGDGTSGSISTSSTITNDDTLILNLPDGAVNNNIIVNDGLLQMVGSNDYTVSTIGGGTISGSGGMEYNGTGTLTLAGRNSNTGGLTVNSGTVLLTGGGWYQNPSQGTGMMTVEAGATVVNWNSHSYGGRYDPNVDMTLNGGTFQVRSGTYVRDITMNGGTIENFPGSDSQIQARGFGGTDIIVEDAATSSEISCRYFTGEGNSVITVNDPDTDFLMTGAITGDNQLIKNGPGRLLSSATNTHSGNLLITEGTFALAPTGSHSDSPVIDVASGATFDVTAVSGYAISATQTLSGNGTLDGSSFIAGTVSPGASAGTLTATGALTFVPASNYAWEISDWTGAAGVGYDTIVADSVDFQSTSLNRFSVVITEDTLANFSEGNASFTLISTTNGITNFDPLIVVVDDTAFTSGSGTWELVVSGNDLVLEYTGGDEYLAWETTNGIAGAGRDVDSDGDGVDNGIEFVIGGDPNGTDSNNLLPTATVDATNMVFTFRQTQDSAGEDVYVEYGDNLVGWTEAEAGVGGVTINTTTDGFEPGVDRVEVTIPRVLFTGSTGFARLVNQAP</sequence>
<dbReference type="Pfam" id="PF12951">
    <property type="entry name" value="PATR"/>
    <property type="match status" value="6"/>
</dbReference>
<evidence type="ECO:0000256" key="1">
    <source>
        <dbReference type="ARBA" id="ARBA00022729"/>
    </source>
</evidence>
<dbReference type="InterPro" id="IPR012332">
    <property type="entry name" value="Autotransporter_pectin_lyase_C"/>
</dbReference>
<dbReference type="InterPro" id="IPR013425">
    <property type="entry name" value="Autotrns_rpt"/>
</dbReference>
<evidence type="ECO:0000313" key="3">
    <source>
        <dbReference type="Proteomes" id="UP000658278"/>
    </source>
</evidence>
<evidence type="ECO:0000313" key="2">
    <source>
        <dbReference type="EMBL" id="MBK1825757.1"/>
    </source>
</evidence>
<dbReference type="RefSeq" id="WP_200275739.1">
    <property type="nucleotide sequence ID" value="NZ_JAENII010000001.1"/>
</dbReference>
<keyword evidence="3" id="KW-1185">Reference proteome</keyword>
<dbReference type="Gene3D" id="2.160.20.20">
    <property type="match status" value="1"/>
</dbReference>
<dbReference type="NCBIfam" id="TIGR02601">
    <property type="entry name" value="autotrns_rpt"/>
    <property type="match status" value="3"/>
</dbReference>
<comment type="caution">
    <text evidence="2">The sequence shown here is derived from an EMBL/GenBank/DDBJ whole genome shotgun (WGS) entry which is preliminary data.</text>
</comment>
<dbReference type="SUPFAM" id="SSF51126">
    <property type="entry name" value="Pectin lyase-like"/>
    <property type="match status" value="1"/>
</dbReference>
<reference evidence="2" key="1">
    <citation type="submission" date="2021-01" db="EMBL/GenBank/DDBJ databases">
        <title>Modified the classification status of verrucomicrobia.</title>
        <authorList>
            <person name="Feng X."/>
        </authorList>
    </citation>
    <scope>NUCLEOTIDE SEQUENCE</scope>
    <source>
        <strain evidence="2">KCTC 22201</strain>
    </source>
</reference>
<name>A0A934R7M2_9BACT</name>
<dbReference type="InterPro" id="IPR011050">
    <property type="entry name" value="Pectin_lyase_fold/virulence"/>
</dbReference>
<organism evidence="2 3">
    <name type="scientific">Haloferula rosea</name>
    <dbReference type="NCBI Taxonomy" id="490093"/>
    <lineage>
        <taxon>Bacteria</taxon>
        <taxon>Pseudomonadati</taxon>
        <taxon>Verrucomicrobiota</taxon>
        <taxon>Verrucomicrobiia</taxon>
        <taxon>Verrucomicrobiales</taxon>
        <taxon>Verrucomicrobiaceae</taxon>
        <taxon>Haloferula</taxon>
    </lineage>
</organism>
<proteinExistence type="predicted"/>
<dbReference type="Proteomes" id="UP000658278">
    <property type="component" value="Unassembled WGS sequence"/>
</dbReference>
<protein>
    <submittedName>
        <fullName evidence="2">Autotransporter-associated beta strand repeat-containing protein</fullName>
    </submittedName>
</protein>
<gene>
    <name evidence="2" type="ORF">JIN81_01895</name>
</gene>
<keyword evidence="1" id="KW-0732">Signal</keyword>
<dbReference type="EMBL" id="JAENII010000001">
    <property type="protein sequence ID" value="MBK1825757.1"/>
    <property type="molecule type" value="Genomic_DNA"/>
</dbReference>